<name>A0A6V8I3D0_9PROT</name>
<evidence type="ECO:0000313" key="2">
    <source>
        <dbReference type="Proteomes" id="UP000548726"/>
    </source>
</evidence>
<accession>A0A6V8I3D0</accession>
<evidence type="ECO:0000313" key="1">
    <source>
        <dbReference type="EMBL" id="GFE92024.1"/>
    </source>
</evidence>
<keyword evidence="2" id="KW-1185">Reference proteome</keyword>
<dbReference type="OrthoDB" id="7225991at2"/>
<proteinExistence type="predicted"/>
<sequence length="136" mass="14804">MGPFSPFPRPFQPEEAYHPAFARLLSACPSRAHALQAAHLAHLPPPEQEEVIAQNGHALFLKLVPSLPAPHRKRGAVLEEAFRPLLLTASDYLEAMPALSTDMPPAAAQRIVRAYVAVHWTRGAQNAAMALYNSPA</sequence>
<comment type="caution">
    <text evidence="1">The sequence shown here is derived from an EMBL/GenBank/DDBJ whole genome shotgun (WGS) entry which is preliminary data.</text>
</comment>
<dbReference type="RefSeq" id="WP_086655715.1">
    <property type="nucleotide sequence ID" value="NZ_BLJP01000001.1"/>
</dbReference>
<protein>
    <submittedName>
        <fullName evidence="1">Uncharacterized protein</fullName>
    </submittedName>
</protein>
<organism evidence="1 2">
    <name type="scientific">Acetobacter persici</name>
    <dbReference type="NCBI Taxonomy" id="1076596"/>
    <lineage>
        <taxon>Bacteria</taxon>
        <taxon>Pseudomonadati</taxon>
        <taxon>Pseudomonadota</taxon>
        <taxon>Alphaproteobacteria</taxon>
        <taxon>Acetobacterales</taxon>
        <taxon>Acetobacteraceae</taxon>
        <taxon>Acetobacter</taxon>
    </lineage>
</organism>
<gene>
    <name evidence="1" type="ORF">DmAi_00830</name>
</gene>
<dbReference type="EMBL" id="BLJP01000001">
    <property type="protein sequence ID" value="GFE92024.1"/>
    <property type="molecule type" value="Genomic_DNA"/>
</dbReference>
<reference evidence="1 2" key="1">
    <citation type="journal article" date="2020" name="Cell Rep.">
        <title>Local necrotic cells trigger systemic immune activation via gut microbiome dysbiosis in Drosophila.</title>
        <authorList>
            <person name="Kosakamoto H."/>
            <person name="Yamauchi T."/>
            <person name="Akuzawa-Tokita Y."/>
            <person name="Nishimura K."/>
            <person name="Soga T."/>
            <person name="Murakami T."/>
            <person name="Mori H."/>
            <person name="Yamamoto K."/>
            <person name="Miyazaki R."/>
            <person name="Koto A."/>
            <person name="Miura M."/>
            <person name="Obata F."/>
        </authorList>
    </citation>
    <scope>NUCLEOTIDE SEQUENCE [LARGE SCALE GENOMIC DNA]</scope>
    <source>
        <strain evidence="1 2">Ai</strain>
    </source>
</reference>
<dbReference type="Proteomes" id="UP000548726">
    <property type="component" value="Unassembled WGS sequence"/>
</dbReference>
<dbReference type="AlphaFoldDB" id="A0A6V8I3D0"/>